<organism evidence="2 3">
    <name type="scientific">Kolteria novifilia</name>
    <dbReference type="NCBI Taxonomy" id="2527975"/>
    <lineage>
        <taxon>Bacteria</taxon>
        <taxon>Pseudomonadati</taxon>
        <taxon>Planctomycetota</taxon>
        <taxon>Planctomycetia</taxon>
        <taxon>Kolteriales</taxon>
        <taxon>Kolteriaceae</taxon>
        <taxon>Kolteria</taxon>
    </lineage>
</organism>
<dbReference type="Pfam" id="PF13646">
    <property type="entry name" value="HEAT_2"/>
    <property type="match status" value="1"/>
</dbReference>
<dbReference type="InterPro" id="IPR016024">
    <property type="entry name" value="ARM-type_fold"/>
</dbReference>
<protein>
    <recommendedName>
        <fullName evidence="4">HEAT repeat protein</fullName>
    </recommendedName>
</protein>
<evidence type="ECO:0000313" key="3">
    <source>
        <dbReference type="Proteomes" id="UP000317093"/>
    </source>
</evidence>
<dbReference type="PROSITE" id="PS51257">
    <property type="entry name" value="PROKAR_LIPOPROTEIN"/>
    <property type="match status" value="1"/>
</dbReference>
<dbReference type="EMBL" id="CP036279">
    <property type="protein sequence ID" value="QDU59762.1"/>
    <property type="molecule type" value="Genomic_DNA"/>
</dbReference>
<feature type="region of interest" description="Disordered" evidence="1">
    <location>
        <begin position="83"/>
        <end position="109"/>
    </location>
</feature>
<gene>
    <name evidence="2" type="ORF">Pan216_05940</name>
</gene>
<dbReference type="Proteomes" id="UP000317093">
    <property type="component" value="Chromosome"/>
</dbReference>
<dbReference type="SUPFAM" id="SSF48371">
    <property type="entry name" value="ARM repeat"/>
    <property type="match status" value="1"/>
</dbReference>
<sequence length="109" mass="11869">MRIRYGFLLLGFLGCSDSTPPPAPTAVEAEVQTDLSRDQLMQLVKGLDSSRASVRLQSATTLGRLGAQARPFAERLKEIAERDKDKRVREAASQAIAKISPPSTEETTP</sequence>
<proteinExistence type="predicted"/>
<dbReference type="RefSeq" id="WP_145254545.1">
    <property type="nucleotide sequence ID" value="NZ_CP036279.1"/>
</dbReference>
<evidence type="ECO:0000313" key="2">
    <source>
        <dbReference type="EMBL" id="QDU59762.1"/>
    </source>
</evidence>
<reference evidence="2 3" key="1">
    <citation type="submission" date="2019-02" db="EMBL/GenBank/DDBJ databases">
        <title>Deep-cultivation of Planctomycetes and their phenomic and genomic characterization uncovers novel biology.</title>
        <authorList>
            <person name="Wiegand S."/>
            <person name="Jogler M."/>
            <person name="Boedeker C."/>
            <person name="Pinto D."/>
            <person name="Vollmers J."/>
            <person name="Rivas-Marin E."/>
            <person name="Kohn T."/>
            <person name="Peeters S.H."/>
            <person name="Heuer A."/>
            <person name="Rast P."/>
            <person name="Oberbeckmann S."/>
            <person name="Bunk B."/>
            <person name="Jeske O."/>
            <person name="Meyerdierks A."/>
            <person name="Storesund J.E."/>
            <person name="Kallscheuer N."/>
            <person name="Luecker S."/>
            <person name="Lage O.M."/>
            <person name="Pohl T."/>
            <person name="Merkel B.J."/>
            <person name="Hornburger P."/>
            <person name="Mueller R.-W."/>
            <person name="Bruemmer F."/>
            <person name="Labrenz M."/>
            <person name="Spormann A.M."/>
            <person name="Op den Camp H."/>
            <person name="Overmann J."/>
            <person name="Amann R."/>
            <person name="Jetten M.S.M."/>
            <person name="Mascher T."/>
            <person name="Medema M.H."/>
            <person name="Devos D.P."/>
            <person name="Kaster A.-K."/>
            <person name="Ovreas L."/>
            <person name="Rohde M."/>
            <person name="Galperin M.Y."/>
            <person name="Jogler C."/>
        </authorList>
    </citation>
    <scope>NUCLEOTIDE SEQUENCE [LARGE SCALE GENOMIC DNA]</scope>
    <source>
        <strain evidence="2 3">Pan216</strain>
    </source>
</reference>
<dbReference type="InterPro" id="IPR011989">
    <property type="entry name" value="ARM-like"/>
</dbReference>
<dbReference type="KEGG" id="knv:Pan216_05940"/>
<evidence type="ECO:0008006" key="4">
    <source>
        <dbReference type="Google" id="ProtNLM"/>
    </source>
</evidence>
<accession>A0A518AYF9</accession>
<name>A0A518AYF9_9BACT</name>
<dbReference type="AlphaFoldDB" id="A0A518AYF9"/>
<dbReference type="Gene3D" id="1.25.10.10">
    <property type="entry name" value="Leucine-rich Repeat Variant"/>
    <property type="match status" value="1"/>
</dbReference>
<keyword evidence="3" id="KW-1185">Reference proteome</keyword>
<evidence type="ECO:0000256" key="1">
    <source>
        <dbReference type="SAM" id="MobiDB-lite"/>
    </source>
</evidence>